<feature type="domain" description="Porphobilinogen deaminase N-terminal" evidence="10">
    <location>
        <begin position="5"/>
        <end position="217"/>
    </location>
</feature>
<comment type="caution">
    <text evidence="12">The sequence shown here is derived from an EMBL/GenBank/DDBJ whole genome shotgun (WGS) entry which is preliminary data.</text>
</comment>
<evidence type="ECO:0000256" key="5">
    <source>
        <dbReference type="ARBA" id="ARBA00011245"/>
    </source>
</evidence>
<comment type="pathway">
    <text evidence="3">Porphyrin-containing compound metabolism; protoporphyrin-IX biosynthesis; coproporphyrinogen-III from 5-aminolevulinate: step 2/4.</text>
</comment>
<dbReference type="PROSITE" id="PS00533">
    <property type="entry name" value="PORPHOBILINOGEN_DEAM"/>
    <property type="match status" value="1"/>
</dbReference>
<dbReference type="Pfam" id="PF03900">
    <property type="entry name" value="Porphobil_deamC"/>
    <property type="match status" value="1"/>
</dbReference>
<evidence type="ECO:0000256" key="1">
    <source>
        <dbReference type="ARBA" id="ARBA00001916"/>
    </source>
</evidence>
<evidence type="ECO:0000313" key="12">
    <source>
        <dbReference type="EMBL" id="GAA4313867.1"/>
    </source>
</evidence>
<dbReference type="Gene3D" id="3.30.160.40">
    <property type="entry name" value="Porphobilinogen deaminase, C-terminal domain"/>
    <property type="match status" value="1"/>
</dbReference>
<proteinExistence type="inferred from homology"/>
<evidence type="ECO:0000256" key="7">
    <source>
        <dbReference type="ARBA" id="ARBA00023244"/>
    </source>
</evidence>
<dbReference type="Gene3D" id="3.40.190.10">
    <property type="entry name" value="Periplasmic binding protein-like II"/>
    <property type="match status" value="2"/>
</dbReference>
<dbReference type="InterPro" id="IPR022419">
    <property type="entry name" value="Porphobilin_deaminase_cofac_BS"/>
</dbReference>
<feature type="domain" description="Porphobilinogen deaminase C-terminal" evidence="11">
    <location>
        <begin position="231"/>
        <end position="300"/>
    </location>
</feature>
<evidence type="ECO:0000259" key="11">
    <source>
        <dbReference type="Pfam" id="PF03900"/>
    </source>
</evidence>
<dbReference type="EMBL" id="BAABFN010000005">
    <property type="protein sequence ID" value="GAA4313867.1"/>
    <property type="molecule type" value="Genomic_DNA"/>
</dbReference>
<comment type="function">
    <text evidence="2">Tetrapolymerization of the monopyrrole PBG into the hydroxymethylbilane pre-uroporphyrinogen in several discrete steps.</text>
</comment>
<evidence type="ECO:0000256" key="4">
    <source>
        <dbReference type="ARBA" id="ARBA00005638"/>
    </source>
</evidence>
<dbReference type="InterPro" id="IPR036803">
    <property type="entry name" value="Porphobilinogen_deaminase_C_sf"/>
</dbReference>
<dbReference type="PRINTS" id="PR00151">
    <property type="entry name" value="PORPHBDMNASE"/>
</dbReference>
<dbReference type="PANTHER" id="PTHR11557:SF0">
    <property type="entry name" value="PORPHOBILINOGEN DEAMINASE"/>
    <property type="match status" value="1"/>
</dbReference>
<evidence type="ECO:0000256" key="9">
    <source>
        <dbReference type="NCBIfam" id="TIGR00212"/>
    </source>
</evidence>
<dbReference type="InterPro" id="IPR022417">
    <property type="entry name" value="Porphobilin_deaminase_N"/>
</dbReference>
<dbReference type="InterPro" id="IPR022418">
    <property type="entry name" value="Porphobilinogen_deaminase_C"/>
</dbReference>
<dbReference type="CDD" id="cd13647">
    <property type="entry name" value="PBP2_PBGD_2"/>
    <property type="match status" value="1"/>
</dbReference>
<dbReference type="RefSeq" id="WP_344979683.1">
    <property type="nucleotide sequence ID" value="NZ_BAABFN010000005.1"/>
</dbReference>
<dbReference type="EC" id="2.5.1.61" evidence="9"/>
<dbReference type="Pfam" id="PF01379">
    <property type="entry name" value="Porphobil_deam"/>
    <property type="match status" value="1"/>
</dbReference>
<evidence type="ECO:0000256" key="6">
    <source>
        <dbReference type="ARBA" id="ARBA00022679"/>
    </source>
</evidence>
<keyword evidence="13" id="KW-1185">Reference proteome</keyword>
<evidence type="ECO:0000313" key="13">
    <source>
        <dbReference type="Proteomes" id="UP001501207"/>
    </source>
</evidence>
<comment type="similarity">
    <text evidence="4">Belongs to the HMBS family.</text>
</comment>
<evidence type="ECO:0000256" key="8">
    <source>
        <dbReference type="ARBA" id="ARBA00048169"/>
    </source>
</evidence>
<dbReference type="SUPFAM" id="SSF54782">
    <property type="entry name" value="Porphobilinogen deaminase (hydroxymethylbilane synthase), C-terminal domain"/>
    <property type="match status" value="1"/>
</dbReference>
<dbReference type="InterPro" id="IPR000860">
    <property type="entry name" value="HemC"/>
</dbReference>
<evidence type="ECO:0000256" key="2">
    <source>
        <dbReference type="ARBA" id="ARBA00002869"/>
    </source>
</evidence>
<name>A0ABP8FYX3_9BACT</name>
<comment type="cofactor">
    <cofactor evidence="1">
        <name>dipyrromethane</name>
        <dbReference type="ChEBI" id="CHEBI:60342"/>
    </cofactor>
</comment>
<sequence length="315" mass="34535">MASVIRIGTRDSRLAVWQASLVKQLLFQQGQEAILVPVKSEGDRDQRTPLYAMGVQGVFTRVLDAALLNDRIDVAVHSMKDVPVQLPEGITAGAILPRASYHDLLVFKDSVLPEHLERLKNGIPLPEATLTIATGSVRRKAQWLQRYPHHILEPLRGNVQTRLQKLRDNSWHGAIFAAAGLERIDSRPENAFTLDWMLPAPAQGAILIACREDDAPLRELCDKLNDPETELCVTEERDFLATLLGGCSTPISAHAYVQEGKLFFKGNICSPDGRDCLDVACESPLAAARFTGRKAGEQLLGQGGDHIVAKIKNAG</sequence>
<comment type="catalytic activity">
    <reaction evidence="8">
        <text>4 porphobilinogen + H2O = hydroxymethylbilane + 4 NH4(+)</text>
        <dbReference type="Rhea" id="RHEA:13185"/>
        <dbReference type="ChEBI" id="CHEBI:15377"/>
        <dbReference type="ChEBI" id="CHEBI:28938"/>
        <dbReference type="ChEBI" id="CHEBI:57845"/>
        <dbReference type="ChEBI" id="CHEBI:58126"/>
        <dbReference type="EC" id="2.5.1.61"/>
    </reaction>
</comment>
<comment type="subunit">
    <text evidence="5">Monomer.</text>
</comment>
<gene>
    <name evidence="12" type="primary">hemC</name>
    <name evidence="12" type="ORF">GCM10023143_24380</name>
</gene>
<dbReference type="NCBIfam" id="TIGR00212">
    <property type="entry name" value="hemC"/>
    <property type="match status" value="1"/>
</dbReference>
<dbReference type="PANTHER" id="PTHR11557">
    <property type="entry name" value="PORPHOBILINOGEN DEAMINASE"/>
    <property type="match status" value="1"/>
</dbReference>
<evidence type="ECO:0000259" key="10">
    <source>
        <dbReference type="Pfam" id="PF01379"/>
    </source>
</evidence>
<protein>
    <recommendedName>
        <fullName evidence="9">Hydroxymethylbilane synthase</fullName>
        <ecNumber evidence="9">2.5.1.61</ecNumber>
    </recommendedName>
</protein>
<dbReference type="SUPFAM" id="SSF53850">
    <property type="entry name" value="Periplasmic binding protein-like II"/>
    <property type="match status" value="1"/>
</dbReference>
<evidence type="ECO:0000256" key="3">
    <source>
        <dbReference type="ARBA" id="ARBA00004735"/>
    </source>
</evidence>
<keyword evidence="6" id="KW-0808">Transferase</keyword>
<reference evidence="13" key="1">
    <citation type="journal article" date="2019" name="Int. J. Syst. Evol. Microbiol.">
        <title>The Global Catalogue of Microorganisms (GCM) 10K type strain sequencing project: providing services to taxonomists for standard genome sequencing and annotation.</title>
        <authorList>
            <consortium name="The Broad Institute Genomics Platform"/>
            <consortium name="The Broad Institute Genome Sequencing Center for Infectious Disease"/>
            <person name="Wu L."/>
            <person name="Ma J."/>
        </authorList>
    </citation>
    <scope>NUCLEOTIDE SEQUENCE [LARGE SCALE GENOMIC DNA]</scope>
    <source>
        <strain evidence="13">JCM 17664</strain>
    </source>
</reference>
<organism evidence="12 13">
    <name type="scientific">Compostibacter hankyongensis</name>
    <dbReference type="NCBI Taxonomy" id="1007089"/>
    <lineage>
        <taxon>Bacteria</taxon>
        <taxon>Pseudomonadati</taxon>
        <taxon>Bacteroidota</taxon>
        <taxon>Chitinophagia</taxon>
        <taxon>Chitinophagales</taxon>
        <taxon>Chitinophagaceae</taxon>
        <taxon>Compostibacter</taxon>
    </lineage>
</organism>
<dbReference type="Proteomes" id="UP001501207">
    <property type="component" value="Unassembled WGS sequence"/>
</dbReference>
<accession>A0ABP8FYX3</accession>
<dbReference type="PIRSF" id="PIRSF001438">
    <property type="entry name" value="4pyrrol_synth_OHMeBilane_synth"/>
    <property type="match status" value="1"/>
</dbReference>
<keyword evidence="7" id="KW-0627">Porphyrin biosynthesis</keyword>